<feature type="binding site" evidence="10">
    <location>
        <position position="400"/>
    </location>
    <ligand>
        <name>(6S)-5,6,7,8-tetrahydrofolate</name>
        <dbReference type="ChEBI" id="CHEBI:57453"/>
    </ligand>
</feature>
<dbReference type="GO" id="GO:0005975">
    <property type="term" value="P:carbohydrate metabolic process"/>
    <property type="evidence" value="ECO:0007669"/>
    <property type="project" value="InterPro"/>
</dbReference>
<dbReference type="SUPFAM" id="SSF89623">
    <property type="entry name" value="Ribose/Galactose isomerase RpiB/AlsB"/>
    <property type="match status" value="1"/>
</dbReference>
<comment type="caution">
    <text evidence="12">The sequence shown here is derived from an EMBL/GenBank/DDBJ whole genome shotgun (WGS) entry which is preliminary data.</text>
</comment>
<dbReference type="Gene3D" id="3.40.1400.10">
    <property type="entry name" value="Sugar-phosphate isomerase, RpiB/LacA/LacB"/>
    <property type="match status" value="1"/>
</dbReference>
<protein>
    <recommendedName>
        <fullName evidence="10">Serine hydroxymethyltransferase</fullName>
        <shortName evidence="10">SHMT</shortName>
        <shortName evidence="10">Serine methylase</shortName>
        <ecNumber evidence="10">2.1.2.1</ecNumber>
    </recommendedName>
</protein>
<keyword evidence="12" id="KW-0489">Methyltransferase</keyword>
<feature type="binding site" evidence="10">
    <location>
        <begin position="281"/>
        <end position="283"/>
    </location>
    <ligand>
        <name>(6S)-5,6,7,8-tetrahydrofolate</name>
        <dbReference type="ChEBI" id="CHEBI:57453"/>
    </ligand>
</feature>
<dbReference type="SUPFAM" id="SSF53383">
    <property type="entry name" value="PLP-dependent transferases"/>
    <property type="match status" value="1"/>
</dbReference>
<evidence type="ECO:0000256" key="1">
    <source>
        <dbReference type="ARBA" id="ARBA00001933"/>
    </source>
</evidence>
<dbReference type="GO" id="GO:0030170">
    <property type="term" value="F:pyridoxal phosphate binding"/>
    <property type="evidence" value="ECO:0007669"/>
    <property type="project" value="UniProtKB-UniRule"/>
</dbReference>
<proteinExistence type="inferred from homology"/>
<dbReference type="GeneID" id="78295887"/>
<dbReference type="AlphaFoldDB" id="A0A2U1ATZ1"/>
<evidence type="ECO:0000313" key="13">
    <source>
        <dbReference type="Proteomes" id="UP000245959"/>
    </source>
</evidence>
<comment type="pathway">
    <text evidence="10">One-carbon metabolism; tetrahydrofolate interconversion.</text>
</comment>
<dbReference type="PANTHER" id="PTHR11680">
    <property type="entry name" value="SERINE HYDROXYMETHYLTRANSFERASE"/>
    <property type="match status" value="1"/>
</dbReference>
<dbReference type="HAMAP" id="MF_00051">
    <property type="entry name" value="SHMT"/>
    <property type="match status" value="1"/>
</dbReference>
<dbReference type="InterPro" id="IPR015424">
    <property type="entry name" value="PyrdxlP-dep_Trfase"/>
</dbReference>
<dbReference type="InterPro" id="IPR015421">
    <property type="entry name" value="PyrdxlP-dep_Trfase_major"/>
</dbReference>
<dbReference type="Pfam" id="PF02502">
    <property type="entry name" value="LacAB_rpiB"/>
    <property type="match status" value="1"/>
</dbReference>
<dbReference type="GO" id="GO:0004372">
    <property type="term" value="F:glycine hydroxymethyltransferase activity"/>
    <property type="evidence" value="ECO:0007669"/>
    <property type="project" value="UniProtKB-UniRule"/>
</dbReference>
<dbReference type="GO" id="GO:0032259">
    <property type="term" value="P:methylation"/>
    <property type="evidence" value="ECO:0007669"/>
    <property type="project" value="UniProtKB-KW"/>
</dbReference>
<dbReference type="GO" id="GO:0019264">
    <property type="term" value="P:glycine biosynthetic process from serine"/>
    <property type="evidence" value="ECO:0007669"/>
    <property type="project" value="UniProtKB-UniRule"/>
</dbReference>
<dbReference type="Proteomes" id="UP000245959">
    <property type="component" value="Unassembled WGS sequence"/>
</dbReference>
<evidence type="ECO:0000259" key="11">
    <source>
        <dbReference type="Pfam" id="PF00464"/>
    </source>
</evidence>
<comment type="cofactor">
    <cofactor evidence="1 10">
        <name>pyridoxal 5'-phosphate</name>
        <dbReference type="ChEBI" id="CHEBI:597326"/>
    </cofactor>
</comment>
<dbReference type="InterPro" id="IPR015422">
    <property type="entry name" value="PyrdxlP-dep_Trfase_small"/>
</dbReference>
<comment type="similarity">
    <text evidence="3 10">Belongs to the SHMT family.</text>
</comment>
<evidence type="ECO:0000256" key="5">
    <source>
        <dbReference type="ARBA" id="ARBA00011738"/>
    </source>
</evidence>
<dbReference type="Pfam" id="PF00464">
    <property type="entry name" value="SHMT"/>
    <property type="match status" value="1"/>
</dbReference>
<dbReference type="FunFam" id="3.40.640.10:FF:000001">
    <property type="entry name" value="Serine hydroxymethyltransferase"/>
    <property type="match status" value="1"/>
</dbReference>
<feature type="site" description="Plays an important role in substrate specificity" evidence="10">
    <location>
        <position position="385"/>
    </location>
</feature>
<dbReference type="InterPro" id="IPR001085">
    <property type="entry name" value="Ser_HO-MeTrfase"/>
</dbReference>
<evidence type="ECO:0000256" key="8">
    <source>
        <dbReference type="ARBA" id="ARBA00022679"/>
    </source>
</evidence>
<dbReference type="Gene3D" id="3.40.640.10">
    <property type="entry name" value="Type I PLP-dependent aspartate aminotransferase-like (Major domain)"/>
    <property type="match status" value="1"/>
</dbReference>
<dbReference type="Gene3D" id="3.90.1150.10">
    <property type="entry name" value="Aspartate Aminotransferase, domain 1"/>
    <property type="match status" value="1"/>
</dbReference>
<dbReference type="GO" id="GO:0005829">
    <property type="term" value="C:cytosol"/>
    <property type="evidence" value="ECO:0007669"/>
    <property type="project" value="TreeGrafter"/>
</dbReference>
<evidence type="ECO:0000313" key="12">
    <source>
        <dbReference type="EMBL" id="PVY39831.1"/>
    </source>
</evidence>
<keyword evidence="8 10" id="KW-0808">Transferase</keyword>
<dbReference type="InterPro" id="IPR003500">
    <property type="entry name" value="RpiB_LacA_LacB"/>
</dbReference>
<evidence type="ECO:0000256" key="10">
    <source>
        <dbReference type="HAMAP-Rule" id="MF_00051"/>
    </source>
</evidence>
<dbReference type="NCBIfam" id="TIGR00689">
    <property type="entry name" value="rpiB_lacA_lacB"/>
    <property type="match status" value="1"/>
</dbReference>
<dbReference type="PANTHER" id="PTHR11680:SF35">
    <property type="entry name" value="SERINE HYDROXYMETHYLTRANSFERASE 1"/>
    <property type="match status" value="1"/>
</dbReference>
<comment type="similarity">
    <text evidence="4">Belongs to the LacAB/RpiB family.</text>
</comment>
<keyword evidence="9 10" id="KW-0663">Pyridoxal phosphate</keyword>
<dbReference type="RefSeq" id="WP_116884594.1">
    <property type="nucleotide sequence ID" value="NZ_CABMMC010000004.1"/>
</dbReference>
<dbReference type="NCBIfam" id="NF004051">
    <property type="entry name" value="PRK05571.1"/>
    <property type="match status" value="1"/>
</dbReference>
<dbReference type="UniPathway" id="UPA00193"/>
<keyword evidence="13" id="KW-1185">Reference proteome</keyword>
<evidence type="ECO:0000256" key="4">
    <source>
        <dbReference type="ARBA" id="ARBA00008754"/>
    </source>
</evidence>
<dbReference type="PROSITE" id="PS00096">
    <property type="entry name" value="SHMT"/>
    <property type="match status" value="1"/>
</dbReference>
<gene>
    <name evidence="10" type="primary">glyA</name>
    <name evidence="12" type="ORF">C8D82_11972</name>
</gene>
<dbReference type="EMBL" id="QEKH01000019">
    <property type="protein sequence ID" value="PVY39831.1"/>
    <property type="molecule type" value="Genomic_DNA"/>
</dbReference>
<dbReference type="InterPro" id="IPR019798">
    <property type="entry name" value="Ser_HO-MeTrfase_PLP_BS"/>
</dbReference>
<keyword evidence="7 10" id="KW-0554">One-carbon metabolism</keyword>
<comment type="pathway">
    <text evidence="10">Amino-acid biosynthesis; glycine biosynthesis; glycine from L-serine: step 1/1.</text>
</comment>
<reference evidence="12 13" key="1">
    <citation type="submission" date="2018-04" db="EMBL/GenBank/DDBJ databases">
        <title>Genomic Encyclopedia of Type Strains, Phase IV (KMG-IV): sequencing the most valuable type-strain genomes for metagenomic binning, comparative biology and taxonomic classification.</title>
        <authorList>
            <person name="Goeker M."/>
        </authorList>
    </citation>
    <scope>NUCLEOTIDE SEQUENCE [LARGE SCALE GENOMIC DNA]</scope>
    <source>
        <strain evidence="12 13">DSM 14823</strain>
    </source>
</reference>
<comment type="subunit">
    <text evidence="5 10">Homodimer.</text>
</comment>
<dbReference type="GO" id="GO:0035999">
    <property type="term" value="P:tetrahydrofolate interconversion"/>
    <property type="evidence" value="ECO:0007669"/>
    <property type="project" value="UniProtKB-UniRule"/>
</dbReference>
<comment type="catalytic activity">
    <reaction evidence="10">
        <text>(6R)-5,10-methylene-5,6,7,8-tetrahydrofolate + glycine + H2O = (6S)-5,6,7,8-tetrahydrofolate + L-serine</text>
        <dbReference type="Rhea" id="RHEA:15481"/>
        <dbReference type="ChEBI" id="CHEBI:15377"/>
        <dbReference type="ChEBI" id="CHEBI:15636"/>
        <dbReference type="ChEBI" id="CHEBI:33384"/>
        <dbReference type="ChEBI" id="CHEBI:57305"/>
        <dbReference type="ChEBI" id="CHEBI:57453"/>
        <dbReference type="EC" id="2.1.2.1"/>
    </reaction>
</comment>
<dbReference type="NCBIfam" id="NF000586">
    <property type="entry name" value="PRK00011.1"/>
    <property type="match status" value="1"/>
</dbReference>
<dbReference type="OrthoDB" id="9803846at2"/>
<feature type="modified residue" description="N6-(pyridoxal phosphate)lysine" evidence="10">
    <location>
        <position position="386"/>
    </location>
</feature>
<dbReference type="CDD" id="cd00378">
    <property type="entry name" value="SHMT"/>
    <property type="match status" value="1"/>
</dbReference>
<feature type="domain" description="Serine hydroxymethyltransferase-like" evidence="11">
    <location>
        <begin position="165"/>
        <end position="540"/>
    </location>
</feature>
<comment type="subcellular location">
    <subcellularLocation>
        <location evidence="2 10">Cytoplasm</location>
    </subcellularLocation>
</comment>
<keyword evidence="6 10" id="KW-0963">Cytoplasm</keyword>
<dbReference type="EC" id="2.1.2.1" evidence="10"/>
<dbReference type="InterPro" id="IPR039429">
    <property type="entry name" value="SHMT-like_dom"/>
</dbReference>
<feature type="binding site" evidence="10">
    <location>
        <position position="277"/>
    </location>
    <ligand>
        <name>(6S)-5,6,7,8-tetrahydrofolate</name>
        <dbReference type="ChEBI" id="CHEBI:57453"/>
    </ligand>
</feature>
<name>A0A2U1ATZ1_9BACT</name>
<dbReference type="GO" id="GO:0008168">
    <property type="term" value="F:methyltransferase activity"/>
    <property type="evidence" value="ECO:0007669"/>
    <property type="project" value="UniProtKB-KW"/>
</dbReference>
<keyword evidence="10" id="KW-0028">Amino-acid biosynthesis</keyword>
<evidence type="ECO:0000256" key="9">
    <source>
        <dbReference type="ARBA" id="ARBA00022898"/>
    </source>
</evidence>
<dbReference type="InterPro" id="IPR036569">
    <property type="entry name" value="RpiB_LacA_LacB_sf"/>
</dbReference>
<comment type="caution">
    <text evidence="10">Lacks conserved residue(s) required for the propagation of feature annotation.</text>
</comment>
<evidence type="ECO:0000256" key="6">
    <source>
        <dbReference type="ARBA" id="ARBA00022490"/>
    </source>
</evidence>
<comment type="function">
    <text evidence="10">Catalyzes the reversible interconversion of serine and glycine with tetrahydrofolate (THF) serving as the one-carbon carrier. This reaction serves as the major source of one-carbon groups required for the biosynthesis of purines, thymidylate, methionine, and other important biomolecules. Also exhibits THF-independent aldolase activity toward beta-hydroxyamino acids, producing glycine and aldehydes, via a retro-aldol mechanism.</text>
</comment>
<dbReference type="UniPathway" id="UPA00288">
    <property type="reaction ID" value="UER01023"/>
</dbReference>
<organism evidence="12 13">
    <name type="scientific">Victivallis vadensis</name>
    <dbReference type="NCBI Taxonomy" id="172901"/>
    <lineage>
        <taxon>Bacteria</taxon>
        <taxon>Pseudomonadati</taxon>
        <taxon>Lentisphaerota</taxon>
        <taxon>Lentisphaeria</taxon>
        <taxon>Victivallales</taxon>
        <taxon>Victivallaceae</taxon>
        <taxon>Victivallis</taxon>
    </lineage>
</organism>
<evidence type="ECO:0000256" key="2">
    <source>
        <dbReference type="ARBA" id="ARBA00004496"/>
    </source>
</evidence>
<sequence>MFEITDWYGKSLKVAIATDHGGFAQKPELAAFLEAKGCKVIDCGPFELNQGDDYPDFGAPAARAVARGEADCAILVCRSGVGMGIVANRFHGVRAAIARDAEVAKKSRVHNCSNVLVLPGDDLDFAAMKPVVEAWFSTPFSGDERHVRRLAKVEIDTYDDIAAVRHADPAVAAIIDHEAKRQADGIELIASENFASCAVRAAQGSVLTNKYAEGYPGKRYYNGCEFVDEIEQLAIDRVKKLFGAEAANVQPHAGSSANQAVYMALCQPGDTVLSMSLDHGGHLTHGHPLNFSGMLYNIVPYGVNRETEMIDYDEVERLAVENKPRMIIAGASAYPRVIDFARLRAIADLVGAKLFVDMAHIAGLVAAGEHPNPVPYCDVVTTTTHKTLRGPRGGLILCKEEYLKSINSKVFPGMQGGPLEHVIAAKAICFGEALTPAFKAYQHQVKLNAAKLAEELVKRGFRIVSGGTDNHLMLIDLRPKHATGKAVANALDIAHITANKNMIPFDPEKPFVTSGIRVGTPAITTRGLKEAEMVRVADFIERGVELREDEAALAALGNEVQEFMADFPMPRF</sequence>
<accession>A0A2U1ATZ1</accession>
<dbReference type="InterPro" id="IPR049943">
    <property type="entry name" value="Ser_HO-MeTrfase-like"/>
</dbReference>
<evidence type="ECO:0000256" key="7">
    <source>
        <dbReference type="ARBA" id="ARBA00022563"/>
    </source>
</evidence>
<evidence type="ECO:0000256" key="3">
    <source>
        <dbReference type="ARBA" id="ARBA00006376"/>
    </source>
</evidence>
<dbReference type="GO" id="GO:0016861">
    <property type="term" value="F:intramolecular oxidoreductase activity, interconverting aldoses and ketoses"/>
    <property type="evidence" value="ECO:0007669"/>
    <property type="project" value="UniProtKB-ARBA"/>
</dbReference>